<dbReference type="EMBL" id="BMML01000033">
    <property type="protein sequence ID" value="GGN41076.1"/>
    <property type="molecule type" value="Genomic_DNA"/>
</dbReference>
<dbReference type="Proteomes" id="UP000653411">
    <property type="component" value="Unassembled WGS sequence"/>
</dbReference>
<evidence type="ECO:0000313" key="1">
    <source>
        <dbReference type="EMBL" id="GGN41076.1"/>
    </source>
</evidence>
<comment type="caution">
    <text evidence="1">The sequence shown here is derived from an EMBL/GenBank/DDBJ whole genome shotgun (WGS) entry which is preliminary data.</text>
</comment>
<name>A0A917XMN1_9ACTN</name>
<organism evidence="1 2">
    <name type="scientific">Streptomyces fuscichromogenes</name>
    <dbReference type="NCBI Taxonomy" id="1324013"/>
    <lineage>
        <taxon>Bacteria</taxon>
        <taxon>Bacillati</taxon>
        <taxon>Actinomycetota</taxon>
        <taxon>Actinomycetes</taxon>
        <taxon>Kitasatosporales</taxon>
        <taxon>Streptomycetaceae</taxon>
        <taxon>Streptomyces</taxon>
    </lineage>
</organism>
<dbReference type="AlphaFoldDB" id="A0A917XMN1"/>
<proteinExistence type="predicted"/>
<reference evidence="1" key="2">
    <citation type="submission" date="2020-09" db="EMBL/GenBank/DDBJ databases">
        <authorList>
            <person name="Sun Q."/>
            <person name="Zhou Y."/>
        </authorList>
    </citation>
    <scope>NUCLEOTIDE SEQUENCE</scope>
    <source>
        <strain evidence="1">CGMCC 4.7110</strain>
    </source>
</reference>
<protein>
    <submittedName>
        <fullName evidence="1">Uncharacterized protein</fullName>
    </submittedName>
</protein>
<reference evidence="1" key="1">
    <citation type="journal article" date="2014" name="Int. J. Syst. Evol. Microbiol.">
        <title>Complete genome sequence of Corynebacterium casei LMG S-19264T (=DSM 44701T), isolated from a smear-ripened cheese.</title>
        <authorList>
            <consortium name="US DOE Joint Genome Institute (JGI-PGF)"/>
            <person name="Walter F."/>
            <person name="Albersmeier A."/>
            <person name="Kalinowski J."/>
            <person name="Ruckert C."/>
        </authorList>
    </citation>
    <scope>NUCLEOTIDE SEQUENCE</scope>
    <source>
        <strain evidence="1">CGMCC 4.7110</strain>
    </source>
</reference>
<dbReference type="RefSeq" id="WP_189268664.1">
    <property type="nucleotide sequence ID" value="NZ_BMML01000033.1"/>
</dbReference>
<sequence length="275" mass="29307">MTTKPVSTEQSTPSTPLAPGDLIFVYSGPRCGLVTRLEGWALSLLEMHFGDGPEATRQRRVAVFRDAAGNLDISAFVTPFAAAASAWHLVSPDKRIVNGGPRGRHSELPSQTPEELEAIRDSGRYESHIGAVPVYGIPDTALRSPSADTDWVPDETPREDVFRASRGGLYRWFDLEAAPSEPADKPARATTKAAKAGDSPYEKALAAARKAGASHAVDAGVMALFCADTLQILLGALSPRLVWEGAQRRGLSAAALVSLCASDPQAVCDLQWTTD</sequence>
<evidence type="ECO:0000313" key="2">
    <source>
        <dbReference type="Proteomes" id="UP000653411"/>
    </source>
</evidence>
<gene>
    <name evidence="1" type="ORF">GCM10011578_089000</name>
</gene>
<accession>A0A917XMN1</accession>
<keyword evidence="2" id="KW-1185">Reference proteome</keyword>